<keyword evidence="1" id="KW-1133">Transmembrane helix</keyword>
<name>A0A1D1UY69_RAMVA</name>
<evidence type="ECO:0000256" key="1">
    <source>
        <dbReference type="SAM" id="Phobius"/>
    </source>
</evidence>
<evidence type="ECO:0000313" key="3">
    <source>
        <dbReference type="Proteomes" id="UP000186922"/>
    </source>
</evidence>
<feature type="transmembrane region" description="Helical" evidence="1">
    <location>
        <begin position="21"/>
        <end position="45"/>
    </location>
</feature>
<dbReference type="Proteomes" id="UP000186922">
    <property type="component" value="Unassembled WGS sequence"/>
</dbReference>
<dbReference type="EMBL" id="BDGG01000002">
    <property type="protein sequence ID" value="GAU92247.1"/>
    <property type="molecule type" value="Genomic_DNA"/>
</dbReference>
<accession>A0A1D1UY69</accession>
<protein>
    <recommendedName>
        <fullName evidence="4">Gustatory receptor</fullName>
    </recommendedName>
</protein>
<evidence type="ECO:0008006" key="4">
    <source>
        <dbReference type="Google" id="ProtNLM"/>
    </source>
</evidence>
<evidence type="ECO:0000313" key="2">
    <source>
        <dbReference type="EMBL" id="GAU92247.1"/>
    </source>
</evidence>
<sequence>MLNDTSVLEPLPVKIRTWQYTILYFLFCFVPFVLAQQVFTVLLILSGVGADAIKNLNKEVKLVLKSHQNGFENIEELVPIPVKVALWEERYMAILEFVKLLNELFNWIFFAIYGSDFVAVLGFGARVINNVSRRLTKILFLLCSAAVYLTYETCFVVWPIHLHEESTRLPFSIYQLTVQVETGRGSVVDDKHDTYDIKHRRVDLRKNRLVHLLQIFEDLVYNFPCVISGAGLLDCTRGLVVRSLTLTLSLVVLAKELMDKSDHKTKSLGGGTPAHNTTL</sequence>
<keyword evidence="1" id="KW-0812">Transmembrane</keyword>
<dbReference type="AlphaFoldDB" id="A0A1D1UY69"/>
<reference evidence="2 3" key="1">
    <citation type="journal article" date="2016" name="Nat. Commun.">
        <title>Extremotolerant tardigrade genome and improved radiotolerance of human cultured cells by tardigrade-unique protein.</title>
        <authorList>
            <person name="Hashimoto T."/>
            <person name="Horikawa D.D."/>
            <person name="Saito Y."/>
            <person name="Kuwahara H."/>
            <person name="Kozuka-Hata H."/>
            <person name="Shin-I T."/>
            <person name="Minakuchi Y."/>
            <person name="Ohishi K."/>
            <person name="Motoyama A."/>
            <person name="Aizu T."/>
            <person name="Enomoto A."/>
            <person name="Kondo K."/>
            <person name="Tanaka S."/>
            <person name="Hara Y."/>
            <person name="Koshikawa S."/>
            <person name="Sagara H."/>
            <person name="Miura T."/>
            <person name="Yokobori S."/>
            <person name="Miyagawa K."/>
            <person name="Suzuki Y."/>
            <person name="Kubo T."/>
            <person name="Oyama M."/>
            <person name="Kohara Y."/>
            <person name="Fujiyama A."/>
            <person name="Arakawa K."/>
            <person name="Katayama T."/>
            <person name="Toyoda A."/>
            <person name="Kunieda T."/>
        </authorList>
    </citation>
    <scope>NUCLEOTIDE SEQUENCE [LARGE SCALE GENOMIC DNA]</scope>
    <source>
        <strain evidence="2 3">YOKOZUNA-1</strain>
    </source>
</reference>
<keyword evidence="1" id="KW-0472">Membrane</keyword>
<comment type="caution">
    <text evidence="2">The sequence shown here is derived from an EMBL/GenBank/DDBJ whole genome shotgun (WGS) entry which is preliminary data.</text>
</comment>
<feature type="transmembrane region" description="Helical" evidence="1">
    <location>
        <begin position="104"/>
        <end position="126"/>
    </location>
</feature>
<gene>
    <name evidence="2" type="primary">RvY_04351-1</name>
    <name evidence="2" type="synonym">RvY_04351.1</name>
    <name evidence="2" type="ORF">RvY_04351</name>
</gene>
<proteinExistence type="predicted"/>
<keyword evidence="3" id="KW-1185">Reference proteome</keyword>
<organism evidence="2 3">
    <name type="scientific">Ramazzottius varieornatus</name>
    <name type="common">Water bear</name>
    <name type="synonym">Tardigrade</name>
    <dbReference type="NCBI Taxonomy" id="947166"/>
    <lineage>
        <taxon>Eukaryota</taxon>
        <taxon>Metazoa</taxon>
        <taxon>Ecdysozoa</taxon>
        <taxon>Tardigrada</taxon>
        <taxon>Eutardigrada</taxon>
        <taxon>Parachela</taxon>
        <taxon>Hypsibioidea</taxon>
        <taxon>Ramazzottiidae</taxon>
        <taxon>Ramazzottius</taxon>
    </lineage>
</organism>
<feature type="transmembrane region" description="Helical" evidence="1">
    <location>
        <begin position="138"/>
        <end position="160"/>
    </location>
</feature>